<evidence type="ECO:0000313" key="1">
    <source>
        <dbReference type="EMBL" id="MDV7177328.1"/>
    </source>
</evidence>
<evidence type="ECO:0000313" key="2">
    <source>
        <dbReference type="Proteomes" id="UP001185728"/>
    </source>
</evidence>
<comment type="caution">
    <text evidence="1">The sequence shown here is derived from an EMBL/GenBank/DDBJ whole genome shotgun (WGS) entry which is preliminary data.</text>
</comment>
<reference evidence="1" key="1">
    <citation type="submission" date="2023-10" db="EMBL/GenBank/DDBJ databases">
        <title>Development of a sustainable strategy for remediation of hydrocarbon-contaminated territories based on the waste exchange concept.</title>
        <authorList>
            <person name="Krivoruchko A."/>
        </authorList>
    </citation>
    <scope>NUCLEOTIDE SEQUENCE</scope>
    <source>
        <strain evidence="1">IEGM 1325</strain>
    </source>
</reference>
<dbReference type="RefSeq" id="WP_282963480.1">
    <property type="nucleotide sequence ID" value="NZ_CP125290.1"/>
</dbReference>
<gene>
    <name evidence="1" type="ORF">R4064_06690</name>
</gene>
<name>A0AAP5WE48_9MICC</name>
<proteinExistence type="predicted"/>
<dbReference type="Proteomes" id="UP001185728">
    <property type="component" value="Unassembled WGS sequence"/>
</dbReference>
<sequence length="119" mass="12866">MEERATAGVLFVVVGEALLDVGQPSADAVLMPLERREVDGVGEVRSQQLVGLGFELGAVGHEVGDFLVTARHVAVERGIDFCGEVSVSLVADRDARVGVRDEAFRDRDRHRTPRAARSL</sequence>
<dbReference type="AlphaFoldDB" id="A0AAP5WE48"/>
<organism evidence="1 2">
    <name type="scientific">Micrococcus yunnanensis</name>
    <dbReference type="NCBI Taxonomy" id="566027"/>
    <lineage>
        <taxon>Bacteria</taxon>
        <taxon>Bacillati</taxon>
        <taxon>Actinomycetota</taxon>
        <taxon>Actinomycetes</taxon>
        <taxon>Micrococcales</taxon>
        <taxon>Micrococcaceae</taxon>
        <taxon>Micrococcus</taxon>
    </lineage>
</organism>
<protein>
    <submittedName>
        <fullName evidence="1">Uncharacterized protein</fullName>
    </submittedName>
</protein>
<dbReference type="EMBL" id="JAWLUK010000010">
    <property type="protein sequence ID" value="MDV7177328.1"/>
    <property type="molecule type" value="Genomic_DNA"/>
</dbReference>
<accession>A0AAP5WE48</accession>